<dbReference type="InterPro" id="IPR042099">
    <property type="entry name" value="ANL_N_sf"/>
</dbReference>
<dbReference type="STRING" id="216142.LT40_18950"/>
<feature type="domain" description="AMP-dependent synthetase/ligase" evidence="3">
    <location>
        <begin position="423"/>
        <end position="752"/>
    </location>
</feature>
<dbReference type="InterPro" id="IPR000873">
    <property type="entry name" value="AMP-dep_synth/lig_dom"/>
</dbReference>
<dbReference type="InterPro" id="IPR027417">
    <property type="entry name" value="P-loop_NTPase"/>
</dbReference>
<dbReference type="OrthoDB" id="272985at2"/>
<feature type="domain" description="Carrier" evidence="4">
    <location>
        <begin position="904"/>
        <end position="965"/>
    </location>
</feature>
<accession>A0A089YSE8</accession>
<dbReference type="SUPFAM" id="SSF51735">
    <property type="entry name" value="NAD(P)-binding Rossmann-fold domains"/>
    <property type="match status" value="1"/>
</dbReference>
<dbReference type="PANTHER" id="PTHR44845">
    <property type="entry name" value="CARRIER DOMAIN-CONTAINING PROTEIN"/>
    <property type="match status" value="1"/>
</dbReference>
<dbReference type="eggNOG" id="COG3320">
    <property type="taxonomic scope" value="Bacteria"/>
</dbReference>
<dbReference type="Pfam" id="PF07993">
    <property type="entry name" value="NAD_binding_4"/>
    <property type="match status" value="2"/>
</dbReference>
<dbReference type="SUPFAM" id="SSF56801">
    <property type="entry name" value="Acetyl-CoA synthetase-like"/>
    <property type="match status" value="1"/>
</dbReference>
<dbReference type="RefSeq" id="WP_043192600.1">
    <property type="nucleotide sequence ID" value="NZ_CP009533.1"/>
</dbReference>
<keyword evidence="8" id="KW-1185">Reference proteome</keyword>
<evidence type="ECO:0000256" key="1">
    <source>
        <dbReference type="ARBA" id="ARBA00022450"/>
    </source>
</evidence>
<dbReference type="InterPro" id="IPR013120">
    <property type="entry name" value="FAR_NAD-bd"/>
</dbReference>
<evidence type="ECO:0000259" key="6">
    <source>
        <dbReference type="Pfam" id="PF13193"/>
    </source>
</evidence>
<dbReference type="HOGENOM" id="CLU_256967_0_0_6"/>
<evidence type="ECO:0000313" key="8">
    <source>
        <dbReference type="Proteomes" id="UP000029499"/>
    </source>
</evidence>
<reference evidence="7 8" key="1">
    <citation type="journal article" date="2015" name="J. Biotechnol.">
        <title>Complete genome sequence of Pseudomonas rhizosphaerae IH5T (=DSM 16299T), a phosphate-solubilizing rhizobacterium for bacterial biofertilizer.</title>
        <authorList>
            <person name="Kwak Y."/>
            <person name="Jung B.K."/>
            <person name="Shin J.H."/>
        </authorList>
    </citation>
    <scope>NUCLEOTIDE SEQUENCE [LARGE SCALE GENOMIC DNA]</scope>
    <source>
        <strain evidence="7">DSM 16299</strain>
    </source>
</reference>
<organism evidence="7 8">
    <name type="scientific">Pseudomonas rhizosphaerae</name>
    <dbReference type="NCBI Taxonomy" id="216142"/>
    <lineage>
        <taxon>Bacteria</taxon>
        <taxon>Pseudomonadati</taxon>
        <taxon>Pseudomonadota</taxon>
        <taxon>Gammaproteobacteria</taxon>
        <taxon>Pseudomonadales</taxon>
        <taxon>Pseudomonadaceae</taxon>
        <taxon>Pseudomonas</taxon>
    </lineage>
</organism>
<evidence type="ECO:0008006" key="9">
    <source>
        <dbReference type="Google" id="ProtNLM"/>
    </source>
</evidence>
<dbReference type="SUPFAM" id="SSF52540">
    <property type="entry name" value="P-loop containing nucleoside triphosphate hydrolases"/>
    <property type="match status" value="1"/>
</dbReference>
<dbReference type="Pfam" id="PF00501">
    <property type="entry name" value="AMP-binding"/>
    <property type="match status" value="1"/>
</dbReference>
<dbReference type="EMBL" id="CP009533">
    <property type="protein sequence ID" value="AIS19353.1"/>
    <property type="molecule type" value="Genomic_DNA"/>
</dbReference>
<dbReference type="InterPro" id="IPR045851">
    <property type="entry name" value="AMP-bd_C_sf"/>
</dbReference>
<feature type="domain" description="Thioester reductase (TE)" evidence="5">
    <location>
        <begin position="1017"/>
        <end position="1151"/>
    </location>
</feature>
<evidence type="ECO:0000259" key="5">
    <source>
        <dbReference type="Pfam" id="PF07993"/>
    </source>
</evidence>
<dbReference type="InterPro" id="IPR025110">
    <property type="entry name" value="AMP-bd_C"/>
</dbReference>
<dbReference type="InterPro" id="IPR036736">
    <property type="entry name" value="ACP-like_sf"/>
</dbReference>
<dbReference type="Proteomes" id="UP000029499">
    <property type="component" value="Chromosome"/>
</dbReference>
<feature type="domain" description="AMP-binding enzyme C-terminal" evidence="6">
    <location>
        <begin position="802"/>
        <end position="872"/>
    </location>
</feature>
<dbReference type="Pfam" id="PF19798">
    <property type="entry name" value="Sulfotransfer_5"/>
    <property type="match status" value="1"/>
</dbReference>
<dbReference type="KEGG" id="prh:LT40_18950"/>
<protein>
    <recommendedName>
        <fullName evidence="9">Carrier domain-containing protein</fullName>
    </recommendedName>
</protein>
<feature type="domain" description="Thioester reductase (TE)" evidence="5">
    <location>
        <begin position="1156"/>
        <end position="1242"/>
    </location>
</feature>
<dbReference type="InterPro" id="IPR009081">
    <property type="entry name" value="PP-bd_ACP"/>
</dbReference>
<keyword evidence="1" id="KW-0596">Phosphopantetheine</keyword>
<evidence type="ECO:0000256" key="2">
    <source>
        <dbReference type="ARBA" id="ARBA00022553"/>
    </source>
</evidence>
<gene>
    <name evidence="7" type="ORF">LT40_18950</name>
</gene>
<dbReference type="eggNOG" id="COG1020">
    <property type="taxonomic scope" value="Bacteria"/>
</dbReference>
<dbReference type="Gene3D" id="3.40.50.300">
    <property type="entry name" value="P-loop containing nucleotide triphosphate hydrolases"/>
    <property type="match status" value="1"/>
</dbReference>
<proteinExistence type="predicted"/>
<dbReference type="Gene3D" id="3.40.50.720">
    <property type="entry name" value="NAD(P)-binding Rossmann-like Domain"/>
    <property type="match status" value="1"/>
</dbReference>
<evidence type="ECO:0000259" key="3">
    <source>
        <dbReference type="Pfam" id="PF00501"/>
    </source>
</evidence>
<dbReference type="PANTHER" id="PTHR44845:SF6">
    <property type="entry name" value="BETA-ALANINE-ACTIVATING ENZYME"/>
    <property type="match status" value="1"/>
</dbReference>
<keyword evidence="2" id="KW-0597">Phosphoprotein</keyword>
<dbReference type="InterPro" id="IPR036291">
    <property type="entry name" value="NAD(P)-bd_dom_sf"/>
</dbReference>
<dbReference type="Pfam" id="PF00550">
    <property type="entry name" value="PP-binding"/>
    <property type="match status" value="1"/>
</dbReference>
<dbReference type="SUPFAM" id="SSF47336">
    <property type="entry name" value="ACP-like"/>
    <property type="match status" value="1"/>
</dbReference>
<name>A0A089YSE8_9PSED</name>
<dbReference type="Pfam" id="PF13193">
    <property type="entry name" value="AMP-binding_C"/>
    <property type="match status" value="1"/>
</dbReference>
<dbReference type="Gene3D" id="3.30.300.30">
    <property type="match status" value="1"/>
</dbReference>
<sequence>MLMRPLRVIIWAVSRSRSTALERCVMEHPAVHVLHERLSEPFLLQHWPEKYRNVLDTRRRTGNREPVPTYGQALEALAHGALPADKSVLLSKEIAWFCDFAQISDGWLQQFKHVFLVREPEAVMQSLYRVGTQGEGTWFDPDESGFDELLALYWRVHRVCPAQSLLALESDHDLMQDSTGGLSTLCDFLGVPFSASMLQWQAQEVAAWQFFKGWHEEAQRSTGFAAVHHPDRTYPVVIEECATRAQPIYRFFALQAARYRPGGAVGMLRSLYHAPAATLDIVLLHRGDEDLSHLLWRVAQFPYANCHALDTSSFTSTDAQSLSELRGLGGQPLLLASCETSAAAQQPAIDTLVAQSCVIGLLSETGFHLLDAQGRTGPSPLPAAQACALQLQRLRERSRDDWVTFNHFNQATAATPDWLDTFSTAVAADPDHIAVSDGHHSLTLRQLHDQAQQLARVLQARLAPDAWTVLFKRKNVHTVVAMTASALAGRPYLEVPSWYSAHHCQQLLARLGDCLVLCDQDTARQLPTAQPRLLETQFTRPAAVDSPAWTPTRPGVAYGLLTSGTSGPAKVALMAPSAMLDSLGLWQTYLQPGQRVGFNAWLTGYLYYPLLSGCTTVVIADDVVLDPLRLMDFIADNRLQQIMITPSLLQGLVREDIRFVARCAGLQVLWSSGENLSAALRAKVRALLPDCRLVDLYGSNEAGDVALKHDDGTLQLIKGVEAQVLDLEGQPVPCRAAGHLHLRTPGLFSGYLGQPNDRAPAHSGLFDTGDRVVWLGNGRLRLLGRDSAHLKIRGYKVHPENVEQVLNSHPLVAQTHLGSRHEGAARQLLAYVVPANPAHPPSATELRTWAALHLPFFAVPSAYYAVARLEAGHNQKREPLSTAHLGQAVPLPEKPAQLSGTQARVATVWQGVLGDDIPALHEDDDFFDRGGSLQLSELLLELNHTFDVQLSLAALLDDTHLQGMALAIERAQAGLPVASTLREVAVEAARYAFVRGPQRGEEILHGYRTQPRKRILLTGATGFFGAFLMAALARHPEVEQVVCLVRAKDLPDARRRCLANLQRHGLVPPGVSLEWLGKLQMECGDLAAAHLGLSPAAYRGLVDSVDCVIHAGAEVNWIKPYANLVPCNVEGTAQIVQLALDGAMPLLLVSALAGGGSARTGYEESKQVAEAMTLNAAREHGLPVIIARCGDLAAPLDVEHSSVNDNDYVCLLLGACILLGCWPADLDGGVNLTPVDVAAQIMVQLALQAPADRLGRTSNLCHPHGALPWQILCGWVADNLAPGSFAPVPLARWRLRLDNDTRQHPIIAKTRLILPMMLDDLAATAPANDLEFPRTSPIRLNPQWAARLTRQLLRTLEQACR</sequence>
<dbReference type="Gene3D" id="1.10.1200.10">
    <property type="entry name" value="ACP-like"/>
    <property type="match status" value="1"/>
</dbReference>
<evidence type="ECO:0000259" key="4">
    <source>
        <dbReference type="Pfam" id="PF00550"/>
    </source>
</evidence>
<dbReference type="Gene3D" id="3.40.50.12780">
    <property type="entry name" value="N-terminal domain of ligase-like"/>
    <property type="match status" value="1"/>
</dbReference>
<evidence type="ECO:0000313" key="7">
    <source>
        <dbReference type="EMBL" id="AIS19353.1"/>
    </source>
</evidence>